<dbReference type="SUPFAM" id="SSF51110">
    <property type="entry name" value="alpha-D-mannose-specific plant lectins"/>
    <property type="match status" value="1"/>
</dbReference>
<dbReference type="InterPro" id="IPR001480">
    <property type="entry name" value="Bulb-type_lectin_dom"/>
</dbReference>
<sequence>MNLRRAVCVVAGVLAFAGAGAASAQAVAPWGPAGVPTRVAEPGAVTRPSSDHIIRPRATICRNQAWTSGNGRAALRMQEDGNFVLYKDGRPVWQAPNTWSRGNCAVFQEDGNFVVYDSSGNPVWAADTWHKGAYLAVQDDGNVVVYDNAGRPVWATNTGD</sequence>
<evidence type="ECO:0000313" key="3">
    <source>
        <dbReference type="EMBL" id="KUN15015.1"/>
    </source>
</evidence>
<protein>
    <recommendedName>
        <fullName evidence="2">Bulb-type lectin domain-containing protein</fullName>
    </recommendedName>
</protein>
<dbReference type="Proteomes" id="UP000053398">
    <property type="component" value="Unassembled WGS sequence"/>
</dbReference>
<accession>A0A101PNZ3</accession>
<dbReference type="EMBL" id="LMWP01000075">
    <property type="protein sequence ID" value="KUN15015.1"/>
    <property type="molecule type" value="Genomic_DNA"/>
</dbReference>
<reference evidence="3 4" key="1">
    <citation type="submission" date="2015-10" db="EMBL/GenBank/DDBJ databases">
        <title>Draft genome sequence of Streptomyces corchorusii DSM 40340, type strain for the species Streptomyces corchorusii.</title>
        <authorList>
            <person name="Ruckert C."/>
            <person name="Winkler A."/>
            <person name="Kalinowski J."/>
            <person name="Kampfer P."/>
            <person name="Glaeser S."/>
        </authorList>
    </citation>
    <scope>NUCLEOTIDE SEQUENCE [LARGE SCALE GENOMIC DNA]</scope>
    <source>
        <strain evidence="3 4">DSM 40340</strain>
    </source>
</reference>
<dbReference type="SMART" id="SM00108">
    <property type="entry name" value="B_lectin"/>
    <property type="match status" value="1"/>
</dbReference>
<name>A0A101PNZ3_STRCK</name>
<dbReference type="InterPro" id="IPR036426">
    <property type="entry name" value="Bulb-type_lectin_dom_sf"/>
</dbReference>
<feature type="signal peptide" evidence="1">
    <location>
        <begin position="1"/>
        <end position="24"/>
    </location>
</feature>
<organism evidence="3 4">
    <name type="scientific">Streptomyces corchorusii</name>
    <name type="common">Streptomyces chibaensis</name>
    <dbReference type="NCBI Taxonomy" id="1903"/>
    <lineage>
        <taxon>Bacteria</taxon>
        <taxon>Bacillati</taxon>
        <taxon>Actinomycetota</taxon>
        <taxon>Actinomycetes</taxon>
        <taxon>Kitasatosporales</taxon>
        <taxon>Streptomycetaceae</taxon>
        <taxon>Streptomyces</taxon>
    </lineage>
</organism>
<evidence type="ECO:0000259" key="2">
    <source>
        <dbReference type="PROSITE" id="PS50927"/>
    </source>
</evidence>
<keyword evidence="1" id="KW-0732">Signal</keyword>
<feature type="domain" description="Bulb-type lectin" evidence="2">
    <location>
        <begin position="51"/>
        <end position="158"/>
    </location>
</feature>
<comment type="caution">
    <text evidence="3">The sequence shown here is derived from an EMBL/GenBank/DDBJ whole genome shotgun (WGS) entry which is preliminary data.</text>
</comment>
<dbReference type="PROSITE" id="PS50927">
    <property type="entry name" value="BULB_LECTIN"/>
    <property type="match status" value="1"/>
</dbReference>
<dbReference type="Gene3D" id="2.90.10.10">
    <property type="entry name" value="Bulb-type lectin domain"/>
    <property type="match status" value="2"/>
</dbReference>
<feature type="chain" id="PRO_5038922935" description="Bulb-type lectin domain-containing protein" evidence="1">
    <location>
        <begin position="25"/>
        <end position="160"/>
    </location>
</feature>
<evidence type="ECO:0000313" key="4">
    <source>
        <dbReference type="Proteomes" id="UP000053398"/>
    </source>
</evidence>
<keyword evidence="4" id="KW-1185">Reference proteome</keyword>
<gene>
    <name evidence="3" type="ORF">AQJ11_43870</name>
</gene>
<proteinExistence type="predicted"/>
<evidence type="ECO:0000256" key="1">
    <source>
        <dbReference type="SAM" id="SignalP"/>
    </source>
</evidence>
<dbReference type="CDD" id="cd00028">
    <property type="entry name" value="B_lectin"/>
    <property type="match status" value="1"/>
</dbReference>
<dbReference type="AlphaFoldDB" id="A0A101PNZ3"/>